<dbReference type="UCSC" id="uc058fby.1">
    <property type="organism name" value="human"/>
</dbReference>
<keyword evidence="3" id="KW-1185">Reference proteome</keyword>
<reference evidence="2 3" key="2">
    <citation type="journal article" date="2004" name="Nature">
        <title>Finishing the euchromatic sequence of the human genome.</title>
        <authorList>
            <consortium name="International Human Genome Sequencing Consortium"/>
        </authorList>
    </citation>
    <scope>NUCLEOTIDE SEQUENCE [LARGE SCALE GENOMIC DNA]</scope>
</reference>
<feature type="non-terminal residue" evidence="2">
    <location>
        <position position="144"/>
    </location>
</feature>
<dbReference type="VEuPathDB" id="HostDB:ENSG00000186642"/>
<accession>F5H130</accession>
<dbReference type="Ensembl" id="ENST00000538749.5">
    <property type="protein sequence ID" value="ENSP00000439683.1"/>
    <property type="gene ID" value="ENSG00000186642.16"/>
</dbReference>
<feature type="region of interest" description="Disordered" evidence="1">
    <location>
        <begin position="1"/>
        <end position="23"/>
    </location>
</feature>
<protein>
    <submittedName>
        <fullName evidence="2">Phosphodiesterase 2A</fullName>
    </submittedName>
</protein>
<evidence type="ECO:0000256" key="1">
    <source>
        <dbReference type="SAM" id="MobiDB-lite"/>
    </source>
</evidence>
<dbReference type="Bgee" id="ENSG00000186642">
    <property type="expression patterns" value="Expressed in spleen and 146 other cell types or tissues"/>
</dbReference>
<reference evidence="2 3" key="3">
    <citation type="journal article" date="2006" name="Nature">
        <title>Human chromosome 11 DNA sequence and analysis including novel gene identification.</title>
        <authorList>
            <person name="Taylor T.D."/>
            <person name="Noguchi H."/>
            <person name="Totoki Y."/>
            <person name="Toyoda A."/>
            <person name="Kuroki Y."/>
            <person name="Dewar K."/>
            <person name="Lloyd C."/>
            <person name="Itoh T."/>
            <person name="Takeda T."/>
            <person name="Kim D.W."/>
            <person name="She X."/>
            <person name="Barlow K.F."/>
            <person name="Bloom T."/>
            <person name="Bruford E."/>
            <person name="Chang J.L."/>
            <person name="Cuomo C.A."/>
            <person name="Eichler E."/>
            <person name="FitzGerald M.G."/>
            <person name="Jaffe D.B."/>
            <person name="LaButti K."/>
            <person name="Nicol R."/>
            <person name="Park H.S."/>
            <person name="Seaman C."/>
            <person name="Sougnez C."/>
            <person name="Yang X."/>
            <person name="Zimmer A.R."/>
            <person name="Zody M.C."/>
            <person name="Birren B.W."/>
            <person name="Nusbaum C."/>
            <person name="Fujiyama A."/>
            <person name="Hattori M."/>
            <person name="Rogers J."/>
            <person name="Lander E.S."/>
            <person name="Sakaki Y."/>
        </authorList>
    </citation>
    <scope>NUCLEOTIDE SEQUENCE [LARGE SCALE GENOMIC DNA]</scope>
</reference>
<reference evidence="2" key="5">
    <citation type="submission" date="2025-09" db="UniProtKB">
        <authorList>
            <consortium name="Ensembl"/>
        </authorList>
    </citation>
    <scope>IDENTIFICATION</scope>
</reference>
<reference evidence="2 3" key="1">
    <citation type="journal article" date="2001" name="Nature">
        <title>Initial sequencing and analysis of the human genome.</title>
        <authorList>
            <consortium name="International Human Genome Sequencing Consortium"/>
            <person name="Lander E.S."/>
            <person name="Linton L.M."/>
            <person name="Birren B."/>
            <person name="Nusbaum C."/>
            <person name="Zody M.C."/>
            <person name="Baldwin J."/>
            <person name="Devon K."/>
            <person name="Dewar K."/>
            <person name="Doyle M."/>
            <person name="FitzHugh W."/>
            <person name="Funke R."/>
            <person name="Gage D."/>
            <person name="Harris K."/>
            <person name="Heaford A."/>
            <person name="Howland J."/>
            <person name="Kann L."/>
            <person name="Lehoczky J."/>
            <person name="LeVine R."/>
            <person name="McEwan P."/>
            <person name="McKernan K."/>
            <person name="Meldrim J."/>
            <person name="Mesirov J.P."/>
            <person name="Miranda C."/>
            <person name="Morris W."/>
            <person name="Naylor J."/>
            <person name="Raymond C."/>
            <person name="Rosetti M."/>
            <person name="Santos R."/>
            <person name="Sheridan A."/>
            <person name="Sougnez C."/>
            <person name="Stange-Thomann N."/>
            <person name="Stojanovic N."/>
            <person name="Subramanian A."/>
            <person name="Wyman D."/>
            <person name="Rogers J."/>
            <person name="Sulston J."/>
            <person name="Ainscough R."/>
            <person name="Beck S."/>
            <person name="Bentley D."/>
            <person name="Burton J."/>
            <person name="Clee C."/>
            <person name="Carter N."/>
            <person name="Coulson A."/>
            <person name="Deadman R."/>
            <person name="Deloukas P."/>
            <person name="Dunham A."/>
            <person name="Dunham I."/>
            <person name="Durbin R."/>
            <person name="French L."/>
            <person name="Grafham D."/>
            <person name="Gregory S."/>
            <person name="Hubbard T."/>
            <person name="Humphray S."/>
            <person name="Hunt A."/>
            <person name="Jones M."/>
            <person name="Lloyd C."/>
            <person name="McMurray A."/>
            <person name="Matthews L."/>
            <person name="Mercer S."/>
            <person name="Milne S."/>
            <person name="Mullikin J.C."/>
            <person name="Mungall A."/>
            <person name="Plumb R."/>
            <person name="Ross M."/>
            <person name="Shownkeen R."/>
            <person name="Sims S."/>
            <person name="Waterston R.H."/>
            <person name="Wilson R.K."/>
            <person name="Hillier L.W."/>
            <person name="McPherson J.D."/>
            <person name="Marra M.A."/>
            <person name="Mardis E.R."/>
            <person name="Fulton L.A."/>
            <person name="Chinwalla A.T."/>
            <person name="Pepin K.H."/>
            <person name="Gish W.R."/>
            <person name="Chissoe S.L."/>
            <person name="Wendl M.C."/>
            <person name="Delehaunty K.D."/>
            <person name="Miner T.L."/>
            <person name="Delehaunty A."/>
            <person name="Kramer J.B."/>
            <person name="Cook L.L."/>
            <person name="Fulton R.S."/>
            <person name="Johnson D.L."/>
            <person name="Minx P.J."/>
            <person name="Clifton S.W."/>
            <person name="Hawkins T."/>
            <person name="Branscomb E."/>
            <person name="Predki P."/>
            <person name="Richardson P."/>
            <person name="Wenning S."/>
            <person name="Slezak T."/>
            <person name="Doggett N."/>
            <person name="Cheng J.F."/>
            <person name="Olsen A."/>
            <person name="Lucas S."/>
            <person name="Elkin C."/>
            <person name="Uberbacher E."/>
            <person name="Frazier M."/>
            <person name="Gibbs R.A."/>
            <person name="Muzny D.M."/>
            <person name="Scherer S.E."/>
            <person name="Bouck J.B."/>
            <person name="Sodergren E.J."/>
            <person name="Worley K.C."/>
            <person name="Rives C.M."/>
            <person name="Gorrell J.H."/>
            <person name="Metzker M.L."/>
            <person name="Naylor S.L."/>
            <person name="Kucherlapati R.S."/>
            <person name="Nelson D.L."/>
            <person name="Weinstock G.M."/>
            <person name="Sakaki Y."/>
            <person name="Fujiyama A."/>
            <person name="Hattori M."/>
            <person name="Yada T."/>
            <person name="Toyoda A."/>
            <person name="Itoh T."/>
            <person name="Kawagoe C."/>
            <person name="Watanabe H."/>
            <person name="Totoki Y."/>
            <person name="Taylor T."/>
            <person name="Weissenbach J."/>
            <person name="Heilig R."/>
            <person name="Saurin W."/>
            <person name="Artiguenave F."/>
            <person name="Brottier P."/>
            <person name="Bruls T."/>
            <person name="Pelletier E."/>
            <person name="Robert C."/>
            <person name="Wincker P."/>
            <person name="Smith D.R."/>
            <person name="Doucette-Stamm L."/>
            <person name="Rubenfield M."/>
            <person name="Weinstock K."/>
            <person name="Lee H.M."/>
            <person name="Dubois J."/>
            <person name="Rosenthal A."/>
            <person name="Platzer M."/>
            <person name="Nyakatura G."/>
            <person name="Taudien S."/>
            <person name="Rump A."/>
            <person name="Yang H."/>
            <person name="Yu J."/>
            <person name="Wang J."/>
            <person name="Huang G."/>
            <person name="Gu J."/>
            <person name="Hood L."/>
            <person name="Rowen L."/>
            <person name="Madan A."/>
            <person name="Qin S."/>
            <person name="Davis R.W."/>
            <person name="Federspiel N.A."/>
            <person name="Abola A.P."/>
            <person name="Proctor M.J."/>
            <person name="Myers R.M."/>
            <person name="Schmutz J."/>
            <person name="Dickson M."/>
            <person name="Grimwood J."/>
            <person name="Cox D.R."/>
            <person name="Olson M.V."/>
            <person name="Kaul R."/>
            <person name="Raymond C."/>
            <person name="Shimizu N."/>
            <person name="Kawasaki K."/>
            <person name="Minoshima S."/>
            <person name="Evans G.A."/>
            <person name="Athanasiou M."/>
            <person name="Schultz R."/>
            <person name="Roe B.A."/>
            <person name="Chen F."/>
            <person name="Pan H."/>
            <person name="Ramser J."/>
            <person name="Lehrach H."/>
            <person name="Reinhardt R."/>
            <person name="McCombie W.R."/>
            <person name="de la Bastide M."/>
            <person name="Dedhia N."/>
            <person name="Blocker H."/>
            <person name="Hornischer K."/>
            <person name="Nordsiek G."/>
            <person name="Agarwala R."/>
            <person name="Aravind L."/>
            <person name="Bailey J.A."/>
            <person name="Bateman A."/>
            <person name="Batzoglou S."/>
            <person name="Birney E."/>
            <person name="Bork P."/>
            <person name="Brown D.G."/>
            <person name="Burge C.B."/>
            <person name="Cerutti L."/>
            <person name="Chen H.C."/>
            <person name="Church D."/>
            <person name="Clamp M."/>
            <person name="Copley R.R."/>
            <person name="Doerks T."/>
            <person name="Eddy S.R."/>
            <person name="Eichler E.E."/>
            <person name="Furey T.S."/>
            <person name="Galagan J."/>
            <person name="Gilbert J.G."/>
            <person name="Harmon C."/>
            <person name="Hayashizaki Y."/>
            <person name="Haussler D."/>
            <person name="Hermjakob H."/>
            <person name="Hokamp K."/>
            <person name="Jang W."/>
            <person name="Johnson L.S."/>
            <person name="Jones T.A."/>
            <person name="Kasif S."/>
            <person name="Kaspryzk A."/>
            <person name="Kennedy S."/>
            <person name="Kent W.J."/>
            <person name="Kitts P."/>
            <person name="Koonin E.V."/>
            <person name="Korf I."/>
            <person name="Kulp D."/>
            <person name="Lancet D."/>
            <person name="Lowe T.M."/>
            <person name="McLysaght A."/>
            <person name="Mikkelsen T."/>
            <person name="Moran J.V."/>
            <person name="Mulder N."/>
            <person name="Pollara V.J."/>
            <person name="Ponting C.P."/>
            <person name="Schuler G."/>
            <person name="Schultz J."/>
            <person name="Slater G."/>
            <person name="Smit A.F."/>
            <person name="Stupka E."/>
            <person name="Szustakowski J."/>
            <person name="Thierry-Mieg D."/>
            <person name="Thierry-Mieg J."/>
            <person name="Wagner L."/>
            <person name="Wallis J."/>
            <person name="Wheeler R."/>
            <person name="Williams A."/>
            <person name="Wolf Y.I."/>
            <person name="Wolfe K.H."/>
            <person name="Yang S.P."/>
            <person name="Yeh R.F."/>
            <person name="Collins F."/>
            <person name="Guyer M.S."/>
            <person name="Peterson J."/>
            <person name="Felsenfeld A."/>
            <person name="Wetterstrand K.A."/>
            <person name="Patrinos A."/>
            <person name="Morgan M.J."/>
            <person name="de Jong P."/>
            <person name="Catanese J.J."/>
            <person name="Osoegawa K."/>
            <person name="Shizuya H."/>
            <person name="Choi S."/>
            <person name="Chen Y.J."/>
        </authorList>
    </citation>
    <scope>NUCLEOTIDE SEQUENCE [LARGE SCALE GENOMIC DNA]</scope>
</reference>
<evidence type="ECO:0007829" key="5">
    <source>
        <dbReference type="ProteomicsDB" id="F5H130"/>
    </source>
</evidence>
<dbReference type="AlphaFoldDB" id="F5H130"/>
<dbReference type="ChiTaRS" id="PDE2A">
    <property type="organism name" value="human"/>
</dbReference>
<proteinExistence type="evidence at protein level"/>
<reference evidence="2" key="4">
    <citation type="submission" date="2025-08" db="UniProtKB">
        <authorList>
            <consortium name="Ensembl"/>
        </authorList>
    </citation>
    <scope>IDENTIFICATION</scope>
</reference>
<keyword evidence="4 5" id="KW-1267">Proteomics identification</keyword>
<gene>
    <name evidence="2" type="primary">PDE2A</name>
</gene>
<dbReference type="Proteomes" id="UP000005640">
    <property type="component" value="Chromosome 11"/>
</dbReference>
<dbReference type="SUPFAM" id="SSF55781">
    <property type="entry name" value="GAF domain-like"/>
    <property type="match status" value="1"/>
</dbReference>
<dbReference type="ProteomicsDB" id="25524"/>
<name>F5H130_HUMAN</name>
<organism evidence="2 3">
    <name type="scientific">Homo sapiens</name>
    <name type="common">Human</name>
    <dbReference type="NCBI Taxonomy" id="9606"/>
    <lineage>
        <taxon>Eukaryota</taxon>
        <taxon>Metazoa</taxon>
        <taxon>Chordata</taxon>
        <taxon>Craniata</taxon>
        <taxon>Vertebrata</taxon>
        <taxon>Euteleostomi</taxon>
        <taxon>Mammalia</taxon>
        <taxon>Eutheria</taxon>
        <taxon>Euarchontoglires</taxon>
        <taxon>Primates</taxon>
        <taxon>Haplorrhini</taxon>
        <taxon>Catarrhini</taxon>
        <taxon>Hominidae</taxon>
        <taxon>Homo</taxon>
    </lineage>
</organism>
<evidence type="ECO:0000313" key="2">
    <source>
        <dbReference type="Ensembl" id="ENSP00000439683.1"/>
    </source>
</evidence>
<sequence length="144" mass="15290">MRRQPAASLDPLAKEPGPPGSRDDRLEDALLSLGSVIDISGLQRAVKEALSAVLPRVETVYTYLLDGESQLVCEDPPHELPQEGKVREAIISQKRLGCNGLGFSDLPGKPLARLVAPLAPDTQVLVMPLADKEAGAVAAVILVH</sequence>
<dbReference type="OpenTargets" id="ENSG00000186642"/>
<evidence type="ECO:0000313" key="3">
    <source>
        <dbReference type="Proteomes" id="UP000005640"/>
    </source>
</evidence>
<dbReference type="EMBL" id="AP003065">
    <property type="status" value="NOT_ANNOTATED_CDS"/>
    <property type="molecule type" value="Genomic_DNA"/>
</dbReference>
<dbReference type="HGNC" id="HGNC:8777">
    <property type="gene designation" value="PDE2A"/>
</dbReference>
<dbReference type="HOGENOM" id="CLU_1800832_0_0_1"/>
<evidence type="ECO:0007829" key="4">
    <source>
        <dbReference type="PeptideAtlas" id="F5H130"/>
    </source>
</evidence>
<dbReference type="OrthoDB" id="295473at2759"/>
<dbReference type="ExpressionAtlas" id="F5H130">
    <property type="expression patterns" value="baseline and differential"/>
</dbReference>
<dbReference type="Antibodypedia" id="4059">
    <property type="antibodies" value="407 antibodies from 36 providers"/>
</dbReference>
<dbReference type="MassIVE" id="F5H130"/>
<dbReference type="GeneTree" id="ENSGT00940000159817"/>
<dbReference type="EMBL" id="AP005019">
    <property type="status" value="NOT_ANNOTATED_CDS"/>
    <property type="molecule type" value="Genomic_DNA"/>
</dbReference>